<organism evidence="2 3">
    <name type="scientific">Amycolatopsis xylanica</name>
    <dbReference type="NCBI Taxonomy" id="589385"/>
    <lineage>
        <taxon>Bacteria</taxon>
        <taxon>Bacillati</taxon>
        <taxon>Actinomycetota</taxon>
        <taxon>Actinomycetes</taxon>
        <taxon>Pseudonocardiales</taxon>
        <taxon>Pseudonocardiaceae</taxon>
        <taxon>Amycolatopsis</taxon>
    </lineage>
</organism>
<evidence type="ECO:0000256" key="1">
    <source>
        <dbReference type="SAM" id="MobiDB-lite"/>
    </source>
</evidence>
<feature type="region of interest" description="Disordered" evidence="1">
    <location>
        <begin position="33"/>
        <end position="59"/>
    </location>
</feature>
<keyword evidence="3" id="KW-1185">Reference proteome</keyword>
<dbReference type="OrthoDB" id="3638607at2"/>
<proteinExistence type="predicted"/>
<sequence length="59" mass="6363">MLARLRVATGIFAICFMVSLGIAGYEYLQAQRHHGTTTRSPAPTHCVERSGGDNECPGN</sequence>
<accession>A0A1H3D1H2</accession>
<name>A0A1H3D1H2_9PSEU</name>
<dbReference type="AlphaFoldDB" id="A0A1H3D1H2"/>
<protein>
    <submittedName>
        <fullName evidence="2">Uncharacterized protein</fullName>
    </submittedName>
</protein>
<dbReference type="Proteomes" id="UP000199515">
    <property type="component" value="Unassembled WGS sequence"/>
</dbReference>
<gene>
    <name evidence="2" type="ORF">SAMN05421504_103205</name>
</gene>
<reference evidence="2 3" key="1">
    <citation type="submission" date="2016-10" db="EMBL/GenBank/DDBJ databases">
        <authorList>
            <person name="de Groot N.N."/>
        </authorList>
    </citation>
    <scope>NUCLEOTIDE SEQUENCE [LARGE SCALE GENOMIC DNA]</scope>
    <source>
        <strain evidence="2 3">CPCC 202699</strain>
    </source>
</reference>
<dbReference type="EMBL" id="FNON01000003">
    <property type="protein sequence ID" value="SDX59529.1"/>
    <property type="molecule type" value="Genomic_DNA"/>
</dbReference>
<dbReference type="RefSeq" id="WP_091289314.1">
    <property type="nucleotide sequence ID" value="NZ_FNON01000003.1"/>
</dbReference>
<evidence type="ECO:0000313" key="3">
    <source>
        <dbReference type="Proteomes" id="UP000199515"/>
    </source>
</evidence>
<evidence type="ECO:0000313" key="2">
    <source>
        <dbReference type="EMBL" id="SDX59529.1"/>
    </source>
</evidence>